<evidence type="ECO:0000313" key="1">
    <source>
        <dbReference type="EMBL" id="TWW59569.1"/>
    </source>
</evidence>
<dbReference type="AlphaFoldDB" id="A0A5C6MXM6"/>
<dbReference type="EMBL" id="RHFK02000019">
    <property type="protein sequence ID" value="TWW59569.1"/>
    <property type="molecule type" value="Genomic_DNA"/>
</dbReference>
<accession>A0A5C6MXM6</accession>
<comment type="caution">
    <text evidence="1">The sequence shown here is derived from an EMBL/GenBank/DDBJ whole genome shotgun (WGS) entry which is preliminary data.</text>
</comment>
<protein>
    <submittedName>
        <fullName evidence="1">Uncharacterized protein</fullName>
    </submittedName>
</protein>
<organism evidence="1 2">
    <name type="scientific">Takifugu flavidus</name>
    <name type="common">sansaifugu</name>
    <dbReference type="NCBI Taxonomy" id="433684"/>
    <lineage>
        <taxon>Eukaryota</taxon>
        <taxon>Metazoa</taxon>
        <taxon>Chordata</taxon>
        <taxon>Craniata</taxon>
        <taxon>Vertebrata</taxon>
        <taxon>Euteleostomi</taxon>
        <taxon>Actinopterygii</taxon>
        <taxon>Neopterygii</taxon>
        <taxon>Teleostei</taxon>
        <taxon>Neoteleostei</taxon>
        <taxon>Acanthomorphata</taxon>
        <taxon>Eupercaria</taxon>
        <taxon>Tetraodontiformes</taxon>
        <taxon>Tetradontoidea</taxon>
        <taxon>Tetraodontidae</taxon>
        <taxon>Takifugu</taxon>
    </lineage>
</organism>
<sequence>MCNCNWWNEEEEEEEEEERGGSSPKLFFLQKRLRRGYAFLWFRLRGLKTITGDEIFCSFLFVALWCLEARGSGPPGDGGRSCSPCPANCSCVLATGPQHSCVVNCTNIGLERAPAAADIPLATSVL</sequence>
<proteinExistence type="predicted"/>
<gene>
    <name evidence="1" type="ORF">D4764_06G0010990</name>
</gene>
<evidence type="ECO:0000313" key="2">
    <source>
        <dbReference type="Proteomes" id="UP000324091"/>
    </source>
</evidence>
<keyword evidence="2" id="KW-1185">Reference proteome</keyword>
<dbReference type="Proteomes" id="UP000324091">
    <property type="component" value="Chromosome 6"/>
</dbReference>
<reference evidence="1 2" key="1">
    <citation type="submission" date="2019-04" db="EMBL/GenBank/DDBJ databases">
        <title>Chromosome genome assembly for Takifugu flavidus.</title>
        <authorList>
            <person name="Xiao S."/>
        </authorList>
    </citation>
    <scope>NUCLEOTIDE SEQUENCE [LARGE SCALE GENOMIC DNA]</scope>
    <source>
        <strain evidence="1">HTHZ2018</strain>
        <tissue evidence="1">Muscle</tissue>
    </source>
</reference>
<name>A0A5C6MXM6_9TELE</name>